<keyword evidence="1" id="KW-0812">Transmembrane</keyword>
<dbReference type="GO" id="GO:0016020">
    <property type="term" value="C:membrane"/>
    <property type="evidence" value="ECO:0007669"/>
    <property type="project" value="TreeGrafter"/>
</dbReference>
<dbReference type="Pfam" id="PF19040">
    <property type="entry name" value="SGNH"/>
    <property type="match status" value="1"/>
</dbReference>
<feature type="domain" description="SGNH" evidence="3">
    <location>
        <begin position="388"/>
        <end position="626"/>
    </location>
</feature>
<dbReference type="PANTHER" id="PTHR23028:SF53">
    <property type="entry name" value="ACYL_TRANSF_3 DOMAIN-CONTAINING PROTEIN"/>
    <property type="match status" value="1"/>
</dbReference>
<protein>
    <submittedName>
        <fullName evidence="4">Acyltransferase</fullName>
    </submittedName>
</protein>
<evidence type="ECO:0000313" key="4">
    <source>
        <dbReference type="EMBL" id="PSV94234.1"/>
    </source>
</evidence>
<feature type="transmembrane region" description="Helical" evidence="1">
    <location>
        <begin position="244"/>
        <end position="262"/>
    </location>
</feature>
<sequence>MKFRTDINGLRALAVIAVVLYHFNPPWIRIPGGFAGVDVFFVISGFLMTSIIFRGIERNNFSLIKFYIARANRIIPPLMAMCGVLLLLGWFYLTPVDYRILGKHIAGSSGFISNIFYFKESGYFDAASHEKWLLHTWSLSVEWQFYIVFPIVLIILKKILNFNNIKRVLLIITGCGFLFNVYVSYQNPTYSYFLLPARGWEMMLGGLAYLYPISLNENNKKYCQWLGVMLIVAAYSTMSEKDMWPGYLSLMPVEGAFLILMANYQGGFLKYSIFQRIGTWSYSIYLWHWPVVVIGYYLSIPYFEIMGIPLSILLGYLSYTYIENRKLALKSPSLLRQLTMSMPIWLIIIVGGIAAVVFKNNGFAVDRFPASVNNIVKNIKSTPNRVNCHIYDYQDPTKACEYFGHNIDWAVLGDSHAISISYALANRLKATDQGLKHFSFAGCIPSYGQKNNFSPCARWYNEAADYILQNKQIQNVVLIHRYSAGLYGENGSLYPQLLHKKMPQYAEILASFDSLVLQLAKTKKNVYVIRPIPEMGRSISKLFYENYWVGNPVYNIKSVSLAYYQQRNKDILRHFNNANYPGNVHFVDPTKGFCDYRDCYAVKDAQPLYHDAHHATQQGAEKIVSQIVI</sequence>
<reference evidence="4 7" key="1">
    <citation type="submission" date="2018-01" db="EMBL/GenBank/DDBJ databases">
        <title>Whole genome sequencing of Histamine producing bacteria.</title>
        <authorList>
            <person name="Butler K."/>
        </authorList>
    </citation>
    <scope>NUCLEOTIDE SEQUENCE [LARGE SCALE GENOMIC DNA]</scope>
    <source>
        <strain evidence="5 6">ATCC 51761</strain>
        <strain evidence="4 7">NCIMB 13481</strain>
    </source>
</reference>
<feature type="transmembrane region" description="Helical" evidence="1">
    <location>
        <begin position="305"/>
        <end position="322"/>
    </location>
</feature>
<evidence type="ECO:0000259" key="3">
    <source>
        <dbReference type="Pfam" id="PF19040"/>
    </source>
</evidence>
<feature type="transmembrane region" description="Helical" evidence="1">
    <location>
        <begin position="7"/>
        <end position="24"/>
    </location>
</feature>
<proteinExistence type="predicted"/>
<dbReference type="GO" id="GO:0016747">
    <property type="term" value="F:acyltransferase activity, transferring groups other than amino-acyl groups"/>
    <property type="evidence" value="ECO:0007669"/>
    <property type="project" value="InterPro"/>
</dbReference>
<gene>
    <name evidence="4" type="ORF">C9I88_15080</name>
    <name evidence="5" type="ORF">C9J52_18095</name>
</gene>
<feature type="domain" description="Acyltransferase 3" evidence="2">
    <location>
        <begin position="6"/>
        <end position="316"/>
    </location>
</feature>
<evidence type="ECO:0000313" key="5">
    <source>
        <dbReference type="EMBL" id="PSW92440.1"/>
    </source>
</evidence>
<dbReference type="RefSeq" id="WP_045038526.1">
    <property type="nucleotide sequence ID" value="NZ_JZSR01000046.1"/>
</dbReference>
<feature type="transmembrane region" description="Helical" evidence="1">
    <location>
        <begin position="30"/>
        <end position="53"/>
    </location>
</feature>
<dbReference type="InterPro" id="IPR050879">
    <property type="entry name" value="Acyltransferase_3"/>
</dbReference>
<feature type="transmembrane region" description="Helical" evidence="1">
    <location>
        <begin position="137"/>
        <end position="156"/>
    </location>
</feature>
<feature type="transmembrane region" description="Helical" evidence="1">
    <location>
        <begin position="334"/>
        <end position="358"/>
    </location>
</feature>
<evidence type="ECO:0000259" key="2">
    <source>
        <dbReference type="Pfam" id="PF01757"/>
    </source>
</evidence>
<name>A0A0D8PM83_9GAMM</name>
<dbReference type="EMBL" id="PYLW01000019">
    <property type="protein sequence ID" value="PSV94234.1"/>
    <property type="molecule type" value="Genomic_DNA"/>
</dbReference>
<keyword evidence="1" id="KW-1133">Transmembrane helix</keyword>
<dbReference type="GO" id="GO:0009103">
    <property type="term" value="P:lipopolysaccharide biosynthetic process"/>
    <property type="evidence" value="ECO:0007669"/>
    <property type="project" value="TreeGrafter"/>
</dbReference>
<evidence type="ECO:0000313" key="7">
    <source>
        <dbReference type="Proteomes" id="UP000241954"/>
    </source>
</evidence>
<comment type="caution">
    <text evidence="4">The sequence shown here is derived from an EMBL/GenBank/DDBJ whole genome shotgun (WGS) entry which is preliminary data.</text>
</comment>
<dbReference type="Proteomes" id="UP000241954">
    <property type="component" value="Unassembled WGS sequence"/>
</dbReference>
<feature type="transmembrane region" description="Helical" evidence="1">
    <location>
        <begin position="168"/>
        <end position="185"/>
    </location>
</feature>
<keyword evidence="4" id="KW-0012">Acyltransferase</keyword>
<evidence type="ECO:0000313" key="6">
    <source>
        <dbReference type="Proteomes" id="UP000241190"/>
    </source>
</evidence>
<feature type="transmembrane region" description="Helical" evidence="1">
    <location>
        <begin position="74"/>
        <end position="93"/>
    </location>
</feature>
<dbReference type="PANTHER" id="PTHR23028">
    <property type="entry name" value="ACETYLTRANSFERASE"/>
    <property type="match status" value="1"/>
</dbReference>
<keyword evidence="6" id="KW-1185">Reference proteome</keyword>
<dbReference type="Pfam" id="PF01757">
    <property type="entry name" value="Acyl_transf_3"/>
    <property type="match status" value="1"/>
</dbReference>
<accession>A0A0D8PM83</accession>
<evidence type="ECO:0000256" key="1">
    <source>
        <dbReference type="SAM" id="Phobius"/>
    </source>
</evidence>
<dbReference type="InterPro" id="IPR002656">
    <property type="entry name" value="Acyl_transf_3_dom"/>
</dbReference>
<keyword evidence="1" id="KW-0472">Membrane</keyword>
<dbReference type="AlphaFoldDB" id="A0A0D8PM83"/>
<dbReference type="EMBL" id="PYOP01000041">
    <property type="protein sequence ID" value="PSW92440.1"/>
    <property type="molecule type" value="Genomic_DNA"/>
</dbReference>
<dbReference type="Proteomes" id="UP000241190">
    <property type="component" value="Unassembled WGS sequence"/>
</dbReference>
<feature type="transmembrane region" description="Helical" evidence="1">
    <location>
        <begin position="282"/>
        <end position="299"/>
    </location>
</feature>
<dbReference type="InterPro" id="IPR043968">
    <property type="entry name" value="SGNH"/>
</dbReference>
<keyword evidence="4" id="KW-0808">Transferase</keyword>
<organism evidence="4 7">
    <name type="scientific">Photobacterium iliopiscarium</name>
    <dbReference type="NCBI Taxonomy" id="56192"/>
    <lineage>
        <taxon>Bacteria</taxon>
        <taxon>Pseudomonadati</taxon>
        <taxon>Pseudomonadota</taxon>
        <taxon>Gammaproteobacteria</taxon>
        <taxon>Vibrionales</taxon>
        <taxon>Vibrionaceae</taxon>
        <taxon>Photobacterium</taxon>
    </lineage>
</organism>